<gene>
    <name evidence="2" type="ORF">BCV71DRAFT_173890</name>
</gene>
<accession>A0A0A1P3N0</accession>
<dbReference type="AlphaFoldDB" id="A0A0A1P3N0"/>
<protein>
    <submittedName>
        <fullName evidence="2">Uncharacterized protein</fullName>
    </submittedName>
</protein>
<dbReference type="OMA" id="NRNLNFM"/>
<evidence type="ECO:0000313" key="2">
    <source>
        <dbReference type="EMBL" id="ORE21424.1"/>
    </source>
</evidence>
<feature type="chain" id="PRO_5030003952" evidence="1">
    <location>
        <begin position="18"/>
        <end position="223"/>
    </location>
</feature>
<evidence type="ECO:0000313" key="3">
    <source>
        <dbReference type="Proteomes" id="UP000242381"/>
    </source>
</evidence>
<reference evidence="2 3" key="1">
    <citation type="journal article" date="2016" name="Proc. Natl. Acad. Sci. U.S.A.">
        <title>Lipid metabolic changes in an early divergent fungus govern the establishment of a mutualistic symbiosis with endobacteria.</title>
        <authorList>
            <person name="Lastovetsky O.A."/>
            <person name="Gaspar M.L."/>
            <person name="Mondo S.J."/>
            <person name="LaButti K.M."/>
            <person name="Sandor L."/>
            <person name="Grigoriev I.V."/>
            <person name="Henry S.A."/>
            <person name="Pawlowska T.E."/>
        </authorList>
    </citation>
    <scope>NUCLEOTIDE SEQUENCE [LARGE SCALE GENOMIC DNA]</scope>
    <source>
        <strain evidence="2 3">ATCC 11559</strain>
    </source>
</reference>
<organism evidence="2 3">
    <name type="scientific">Rhizopus microsporus</name>
    <dbReference type="NCBI Taxonomy" id="58291"/>
    <lineage>
        <taxon>Eukaryota</taxon>
        <taxon>Fungi</taxon>
        <taxon>Fungi incertae sedis</taxon>
        <taxon>Mucoromycota</taxon>
        <taxon>Mucoromycotina</taxon>
        <taxon>Mucoromycetes</taxon>
        <taxon>Mucorales</taxon>
        <taxon>Mucorineae</taxon>
        <taxon>Rhizopodaceae</taxon>
        <taxon>Rhizopus</taxon>
    </lineage>
</organism>
<sequence>MLISTLLLVYCFTFIYAAPIFSEQNNDIGSVLTDTLSDFYENIIDQVMLDASEDILRYIPESMSQGNIEARHDIIRSMDRNLNFMRASLLASVNPLVSTDIQQLMIKNDVDTLQNELPKLNTKISHQLGLIINAEQTSAILIRQASSIVHKNTKSSSTVTVEWKLRQPFQVNIIHQEQEQVFDASNELQWLFTRLSQVQSDLLTEFNDHVQNAVELLMETLAL</sequence>
<dbReference type="EMBL" id="KV921279">
    <property type="protein sequence ID" value="ORE21424.1"/>
    <property type="molecule type" value="Genomic_DNA"/>
</dbReference>
<name>A0A0A1P3N0_RHIZD</name>
<feature type="signal peptide" evidence="1">
    <location>
        <begin position="1"/>
        <end position="17"/>
    </location>
</feature>
<dbReference type="Proteomes" id="UP000242381">
    <property type="component" value="Unassembled WGS sequence"/>
</dbReference>
<keyword evidence="1" id="KW-0732">Signal</keyword>
<dbReference type="VEuPathDB" id="FungiDB:BCV72DRAFT_216703"/>
<proteinExistence type="predicted"/>
<evidence type="ECO:0000256" key="1">
    <source>
        <dbReference type="SAM" id="SignalP"/>
    </source>
</evidence>